<dbReference type="RefSeq" id="WP_058122351.1">
    <property type="nucleotide sequence ID" value="NZ_CYRX01000008.1"/>
</dbReference>
<proteinExistence type="predicted"/>
<dbReference type="Proteomes" id="UP000051298">
    <property type="component" value="Unassembled WGS sequence"/>
</dbReference>
<dbReference type="InterPro" id="IPR008861">
    <property type="entry name" value="GpX-like"/>
</dbReference>
<evidence type="ECO:0000313" key="2">
    <source>
        <dbReference type="Proteomes" id="UP000051298"/>
    </source>
</evidence>
<protein>
    <submittedName>
        <fullName evidence="1">Phage Tail Protein X</fullName>
    </submittedName>
</protein>
<accession>A0A0P1EW10</accession>
<dbReference type="Pfam" id="PF05489">
    <property type="entry name" value="Phage_tail_X"/>
    <property type="match status" value="1"/>
</dbReference>
<organism evidence="1 2">
    <name type="scientific">Thalassobacter stenotrophicus</name>
    <dbReference type="NCBI Taxonomy" id="266809"/>
    <lineage>
        <taxon>Bacteria</taxon>
        <taxon>Pseudomonadati</taxon>
        <taxon>Pseudomonadota</taxon>
        <taxon>Alphaproteobacteria</taxon>
        <taxon>Rhodobacterales</taxon>
        <taxon>Roseobacteraceae</taxon>
        <taxon>Thalassobacter</taxon>
    </lineage>
</organism>
<reference evidence="1 2" key="1">
    <citation type="submission" date="2015-09" db="EMBL/GenBank/DDBJ databases">
        <authorList>
            <consortium name="Swine Surveillance"/>
        </authorList>
    </citation>
    <scope>NUCLEOTIDE SEQUENCE [LARGE SCALE GENOMIC DNA]</scope>
    <source>
        <strain evidence="1 2">CECT 5294</strain>
    </source>
</reference>
<name>A0A0P1EW10_9RHOB</name>
<sequence length="75" mass="8463">MDQVIETVTVEGDGLTVSTMIWRRFKRPMPGLVEAIYDMNPGLADLGQTLPVGTSFDMPIPIPREQHVLDPIRLW</sequence>
<dbReference type="EMBL" id="CYRX01000008">
    <property type="protein sequence ID" value="CUH59040.1"/>
    <property type="molecule type" value="Genomic_DNA"/>
</dbReference>
<gene>
    <name evidence="1" type="ORF">THS5294_00321</name>
</gene>
<dbReference type="AlphaFoldDB" id="A0A0P1EW10"/>
<evidence type="ECO:0000313" key="1">
    <source>
        <dbReference type="EMBL" id="CUH59040.1"/>
    </source>
</evidence>